<name>A0AAE0BKG8_9CHLO</name>
<accession>A0AAE0BKG8</accession>
<sequence>MTSPSAPPMSIAEKSENISEYEITAMALILGKHCVSRLHHTPQIGLKGCLVVPCSGALARPGKDLSSANWVDLPNVPHASQEPVSPTKENAFLAGRPESFKVDFIPLNARTFRAAAPGVSAKGQRPSHKPGQQACGKVDADGKKSPLERMAVALQKAQGDDKMSVPTAGLRETYPFNVSRGCPGTMDSQIMRAEKSRRLFASTLVLLALTVLWNFLNPTRVVKGSFTLDPDQPILLDIAIGSVLRNSNSMEGVMAGNNLRTRPTPTRWCAVECALLMDSYDADAGAKGRGHHKVFHCEVPGNWGTYILSAPLSQPGALLPHKSKEEGQL</sequence>
<dbReference type="Proteomes" id="UP001190700">
    <property type="component" value="Unassembled WGS sequence"/>
</dbReference>
<organism evidence="2 3">
    <name type="scientific">Cymbomonas tetramitiformis</name>
    <dbReference type="NCBI Taxonomy" id="36881"/>
    <lineage>
        <taxon>Eukaryota</taxon>
        <taxon>Viridiplantae</taxon>
        <taxon>Chlorophyta</taxon>
        <taxon>Pyramimonadophyceae</taxon>
        <taxon>Pyramimonadales</taxon>
        <taxon>Pyramimonadaceae</taxon>
        <taxon>Cymbomonas</taxon>
    </lineage>
</organism>
<proteinExistence type="predicted"/>
<protein>
    <submittedName>
        <fullName evidence="2">Uncharacterized protein</fullName>
    </submittedName>
</protein>
<gene>
    <name evidence="2" type="ORF">CYMTET_52634</name>
</gene>
<dbReference type="AlphaFoldDB" id="A0AAE0BKG8"/>
<evidence type="ECO:0000256" key="1">
    <source>
        <dbReference type="SAM" id="MobiDB-lite"/>
    </source>
</evidence>
<dbReference type="EMBL" id="LGRX02034658">
    <property type="protein sequence ID" value="KAK3237267.1"/>
    <property type="molecule type" value="Genomic_DNA"/>
</dbReference>
<evidence type="ECO:0000313" key="3">
    <source>
        <dbReference type="Proteomes" id="UP001190700"/>
    </source>
</evidence>
<evidence type="ECO:0000313" key="2">
    <source>
        <dbReference type="EMBL" id="KAK3237267.1"/>
    </source>
</evidence>
<comment type="caution">
    <text evidence="2">The sequence shown here is derived from an EMBL/GenBank/DDBJ whole genome shotgun (WGS) entry which is preliminary data.</text>
</comment>
<keyword evidence="3" id="KW-1185">Reference proteome</keyword>
<feature type="region of interest" description="Disordered" evidence="1">
    <location>
        <begin position="117"/>
        <end position="141"/>
    </location>
</feature>
<reference evidence="2 3" key="1">
    <citation type="journal article" date="2015" name="Genome Biol. Evol.">
        <title>Comparative Genomics of a Bacterivorous Green Alga Reveals Evolutionary Causalities and Consequences of Phago-Mixotrophic Mode of Nutrition.</title>
        <authorList>
            <person name="Burns J.A."/>
            <person name="Paasch A."/>
            <person name="Narechania A."/>
            <person name="Kim E."/>
        </authorList>
    </citation>
    <scope>NUCLEOTIDE SEQUENCE [LARGE SCALE GENOMIC DNA]</scope>
    <source>
        <strain evidence="2 3">PLY_AMNH</strain>
    </source>
</reference>